<dbReference type="InterPro" id="IPR017927">
    <property type="entry name" value="FAD-bd_FR_type"/>
</dbReference>
<dbReference type="eggNOG" id="COG0543">
    <property type="taxonomic scope" value="Bacteria"/>
</dbReference>
<dbReference type="Pfam" id="PF00970">
    <property type="entry name" value="FAD_binding_6"/>
    <property type="match status" value="1"/>
</dbReference>
<dbReference type="Gene3D" id="2.40.30.10">
    <property type="entry name" value="Translation factors"/>
    <property type="match status" value="1"/>
</dbReference>
<accession>D7DK66</accession>
<protein>
    <submittedName>
        <fullName evidence="7">Oxidoreductase FAD/NAD(P)-binding domain protein</fullName>
    </submittedName>
</protein>
<dbReference type="Gene3D" id="3.40.50.80">
    <property type="entry name" value="Nucleotide-binding domain of ferredoxin-NADP reductase (FNR) module"/>
    <property type="match status" value="1"/>
</dbReference>
<dbReference type="STRING" id="666681.M301_0063"/>
<dbReference type="EMBL" id="CP002056">
    <property type="protein sequence ID" value="ADI28451.1"/>
    <property type="molecule type" value="Genomic_DNA"/>
</dbReference>
<dbReference type="PROSITE" id="PS00197">
    <property type="entry name" value="2FE2S_FER_1"/>
    <property type="match status" value="1"/>
</dbReference>
<feature type="domain" description="FAD-binding FR-type" evidence="6">
    <location>
        <begin position="99"/>
        <end position="199"/>
    </location>
</feature>
<dbReference type="InterPro" id="IPR001041">
    <property type="entry name" value="2Fe-2S_ferredoxin-type"/>
</dbReference>
<dbReference type="PANTHER" id="PTHR43644:SF1">
    <property type="entry name" value="NAD(P)H-FLAVIN REDUCTASE"/>
    <property type="match status" value="1"/>
</dbReference>
<dbReference type="PRINTS" id="PR00371">
    <property type="entry name" value="FPNCR"/>
</dbReference>
<evidence type="ECO:0000259" key="6">
    <source>
        <dbReference type="PROSITE" id="PS51384"/>
    </source>
</evidence>
<dbReference type="CDD" id="cd06189">
    <property type="entry name" value="flavin_oxioreductase"/>
    <property type="match status" value="1"/>
</dbReference>
<dbReference type="CDD" id="cd00207">
    <property type="entry name" value="fer2"/>
    <property type="match status" value="1"/>
</dbReference>
<sequence>MSYQITIKSTQHTYTAKASETVLESAIGAGVNIPYGCRNGTCGSCKGDIISGEVDYGDYASSALTGAEKAAGKALFCCAHPLTDLTIECREIHADVIQPRILPARVERKEQLSHDVMALFLKLPSTEHLKFMAGQYIEFLLKDGKRRAFSLANAPHVDNLLELHLRLIPGGQFTEYVFNEMPDKAILRIEAPFGSFFLREESDKPIIMVAGGTGFAPIKGIIEHMLHNNINRPVTLYWGAHSLKDLYMPALPEAWAKEYPHIKFIPVLSDATSEDNWQGRTGYVHQAVLEDFAQTGLADYEVYCCGAPAMVAVAHASFVEAGLPEDEFFSDAFNYAKPTPKATAT</sequence>
<proteinExistence type="predicted"/>
<reference evidence="8" key="1">
    <citation type="submission" date="2010-05" db="EMBL/GenBank/DDBJ databases">
        <title>Complete sequence of Methylotenera sp. 301.</title>
        <authorList>
            <person name="Lucas S."/>
            <person name="Copeland A."/>
            <person name="Lapidus A."/>
            <person name="Cheng J.-F."/>
            <person name="Bruce D."/>
            <person name="Goodwin L."/>
            <person name="Pitluck S."/>
            <person name="Clum A."/>
            <person name="Land M."/>
            <person name="Hauser L."/>
            <person name="Kyrpides N."/>
            <person name="Ivanova N."/>
            <person name="Chistoservova L."/>
            <person name="Kalyuzhnaya M."/>
            <person name="Woyke T."/>
        </authorList>
    </citation>
    <scope>NUCLEOTIDE SEQUENCE [LARGE SCALE GENOMIC DNA]</scope>
    <source>
        <strain evidence="8">301</strain>
    </source>
</reference>
<dbReference type="InterPro" id="IPR006058">
    <property type="entry name" value="2Fe2S_fd_BS"/>
</dbReference>
<dbReference type="InterPro" id="IPR039261">
    <property type="entry name" value="FNR_nucleotide-bd"/>
</dbReference>
<evidence type="ECO:0000256" key="4">
    <source>
        <dbReference type="ARBA" id="ARBA00023004"/>
    </source>
</evidence>
<dbReference type="PROSITE" id="PS51384">
    <property type="entry name" value="FAD_FR"/>
    <property type="match status" value="1"/>
</dbReference>
<dbReference type="Pfam" id="PF00175">
    <property type="entry name" value="NAD_binding_1"/>
    <property type="match status" value="1"/>
</dbReference>
<dbReference type="Proteomes" id="UP000000383">
    <property type="component" value="Chromosome"/>
</dbReference>
<evidence type="ECO:0000313" key="8">
    <source>
        <dbReference type="Proteomes" id="UP000000383"/>
    </source>
</evidence>
<dbReference type="KEGG" id="meh:M301_0063"/>
<dbReference type="GO" id="GO:0016491">
    <property type="term" value="F:oxidoreductase activity"/>
    <property type="evidence" value="ECO:0007669"/>
    <property type="project" value="InterPro"/>
</dbReference>
<dbReference type="InterPro" id="IPR017938">
    <property type="entry name" value="Riboflavin_synthase-like_b-brl"/>
</dbReference>
<dbReference type="SUPFAM" id="SSF52343">
    <property type="entry name" value="Ferredoxin reductase-like, C-terminal NADP-linked domain"/>
    <property type="match status" value="1"/>
</dbReference>
<dbReference type="InterPro" id="IPR012675">
    <property type="entry name" value="Beta-grasp_dom_sf"/>
</dbReference>
<dbReference type="Pfam" id="PF00111">
    <property type="entry name" value="Fer2"/>
    <property type="match status" value="1"/>
</dbReference>
<keyword evidence="3" id="KW-0274">FAD</keyword>
<keyword evidence="4" id="KW-0408">Iron</keyword>
<reference evidence="7 8" key="2">
    <citation type="journal article" date="2011" name="J. Bacteriol.">
        <title>Genomes of three methylotrophs from a single niche uncover genetic and metabolic divergence of Methylophilaceae.</title>
        <authorList>
            <person name="Lapidus A."/>
            <person name="Clum A."/>
            <person name="Labutti K."/>
            <person name="Kaluzhnaya M.G."/>
            <person name="Lim S."/>
            <person name="Beck D.A."/>
            <person name="Glavina Del Rio T."/>
            <person name="Nolan M."/>
            <person name="Mavromatis K."/>
            <person name="Huntemann M."/>
            <person name="Lucas S."/>
            <person name="Lidstrom M.E."/>
            <person name="Ivanova N."/>
            <person name="Chistoserdova L."/>
        </authorList>
    </citation>
    <scope>NUCLEOTIDE SEQUENCE [LARGE SCALE GENOMIC DNA]</scope>
    <source>
        <strain evidence="7 8">301</strain>
    </source>
</reference>
<dbReference type="InterPro" id="IPR008333">
    <property type="entry name" value="Cbr1-like_FAD-bd_dom"/>
</dbReference>
<evidence type="ECO:0000313" key="7">
    <source>
        <dbReference type="EMBL" id="ADI28451.1"/>
    </source>
</evidence>
<dbReference type="AlphaFoldDB" id="D7DK66"/>
<keyword evidence="8" id="KW-1185">Reference proteome</keyword>
<dbReference type="PROSITE" id="PS51085">
    <property type="entry name" value="2FE2S_FER_2"/>
    <property type="match status" value="1"/>
</dbReference>
<dbReference type="Gene3D" id="3.10.20.30">
    <property type="match status" value="1"/>
</dbReference>
<dbReference type="PANTHER" id="PTHR43644">
    <property type="entry name" value="NA(+)-TRANSLOCATING NADH-QUINONE REDUCTASE SUBUNIT"/>
    <property type="match status" value="1"/>
</dbReference>
<evidence type="ECO:0000256" key="2">
    <source>
        <dbReference type="ARBA" id="ARBA00022630"/>
    </source>
</evidence>
<dbReference type="RefSeq" id="WP_013146768.1">
    <property type="nucleotide sequence ID" value="NC_014207.1"/>
</dbReference>
<dbReference type="SUPFAM" id="SSF63380">
    <property type="entry name" value="Riboflavin synthase domain-like"/>
    <property type="match status" value="1"/>
</dbReference>
<dbReference type="InterPro" id="IPR001433">
    <property type="entry name" value="OxRdtase_FAD/NAD-bd"/>
</dbReference>
<dbReference type="InterPro" id="IPR001709">
    <property type="entry name" value="Flavoprot_Pyr_Nucl_cyt_Rdtase"/>
</dbReference>
<evidence type="ECO:0000259" key="5">
    <source>
        <dbReference type="PROSITE" id="PS51085"/>
    </source>
</evidence>
<feature type="domain" description="2Fe-2S ferredoxin-type" evidence="5">
    <location>
        <begin position="3"/>
        <end position="93"/>
    </location>
</feature>
<dbReference type="OrthoDB" id="9806195at2"/>
<dbReference type="InterPro" id="IPR036010">
    <property type="entry name" value="2Fe-2S_ferredoxin-like_sf"/>
</dbReference>
<dbReference type="GO" id="GO:0051537">
    <property type="term" value="F:2 iron, 2 sulfur cluster binding"/>
    <property type="evidence" value="ECO:0007669"/>
    <property type="project" value="InterPro"/>
</dbReference>
<dbReference type="SUPFAM" id="SSF54292">
    <property type="entry name" value="2Fe-2S ferredoxin-like"/>
    <property type="match status" value="1"/>
</dbReference>
<organism evidence="7 8">
    <name type="scientific">Methylotenera versatilis (strain 301)</name>
    <dbReference type="NCBI Taxonomy" id="666681"/>
    <lineage>
        <taxon>Bacteria</taxon>
        <taxon>Pseudomonadati</taxon>
        <taxon>Pseudomonadota</taxon>
        <taxon>Betaproteobacteria</taxon>
        <taxon>Nitrosomonadales</taxon>
        <taxon>Methylophilaceae</taxon>
        <taxon>Methylotenera</taxon>
    </lineage>
</organism>
<dbReference type="PRINTS" id="PR00410">
    <property type="entry name" value="PHEHYDRXLASE"/>
</dbReference>
<evidence type="ECO:0000256" key="3">
    <source>
        <dbReference type="ARBA" id="ARBA00022827"/>
    </source>
</evidence>
<keyword evidence="2" id="KW-0285">Flavoprotein</keyword>
<dbReference type="HOGENOM" id="CLU_003827_7_0_4"/>
<gene>
    <name evidence="7" type="ordered locus">M301_0063</name>
</gene>
<name>D7DK66_METV0</name>
<keyword evidence="1" id="KW-0813">Transport</keyword>
<evidence type="ECO:0000256" key="1">
    <source>
        <dbReference type="ARBA" id="ARBA00022448"/>
    </source>
</evidence>
<dbReference type="eggNOG" id="COG1018">
    <property type="taxonomic scope" value="Bacteria"/>
</dbReference>